<dbReference type="eggNOG" id="ENOG502QSSK">
    <property type="taxonomic scope" value="Eukaryota"/>
</dbReference>
<evidence type="ECO:0000313" key="1">
    <source>
        <dbReference type="EMBL" id="EJK72776.1"/>
    </source>
</evidence>
<evidence type="ECO:0000313" key="2">
    <source>
        <dbReference type="Proteomes" id="UP000266841"/>
    </source>
</evidence>
<organism evidence="1 2">
    <name type="scientific">Thalassiosira oceanica</name>
    <name type="common">Marine diatom</name>
    <dbReference type="NCBI Taxonomy" id="159749"/>
    <lineage>
        <taxon>Eukaryota</taxon>
        <taxon>Sar</taxon>
        <taxon>Stramenopiles</taxon>
        <taxon>Ochrophyta</taxon>
        <taxon>Bacillariophyta</taxon>
        <taxon>Coscinodiscophyceae</taxon>
        <taxon>Thalassiosirophycidae</taxon>
        <taxon>Thalassiosirales</taxon>
        <taxon>Thalassiosiraceae</taxon>
        <taxon>Thalassiosira</taxon>
    </lineage>
</organism>
<dbReference type="EMBL" id="AGNL01005320">
    <property type="protein sequence ID" value="EJK72776.1"/>
    <property type="molecule type" value="Genomic_DNA"/>
</dbReference>
<gene>
    <name evidence="1" type="ORF">THAOC_05657</name>
</gene>
<dbReference type="AlphaFoldDB" id="K0TGM5"/>
<accession>K0TGM5</accession>
<dbReference type="Proteomes" id="UP000266841">
    <property type="component" value="Unassembled WGS sequence"/>
</dbReference>
<name>K0TGM5_THAOC</name>
<reference evidence="1 2" key="1">
    <citation type="journal article" date="2012" name="Genome Biol.">
        <title>Genome and low-iron response of an oceanic diatom adapted to chronic iron limitation.</title>
        <authorList>
            <person name="Lommer M."/>
            <person name="Specht M."/>
            <person name="Roy A.S."/>
            <person name="Kraemer L."/>
            <person name="Andreson R."/>
            <person name="Gutowska M.A."/>
            <person name="Wolf J."/>
            <person name="Bergner S.V."/>
            <person name="Schilhabel M.B."/>
            <person name="Klostermeier U.C."/>
            <person name="Beiko R.G."/>
            <person name="Rosenstiel P."/>
            <person name="Hippler M."/>
            <person name="Laroche J."/>
        </authorList>
    </citation>
    <scope>NUCLEOTIDE SEQUENCE [LARGE SCALE GENOMIC DNA]</scope>
    <source>
        <strain evidence="1 2">CCMP1005</strain>
    </source>
</reference>
<comment type="caution">
    <text evidence="1">The sequence shown here is derived from an EMBL/GenBank/DDBJ whole genome shotgun (WGS) entry which is preliminary data.</text>
</comment>
<sequence length="123" mass="14154">PDTALLDLVEAAKPFWDKDRTLPMKPLSKHLRKCYDANLFSTEIRLVMLPLVCNAKKLAYDEAENDDTTKMICSLISRYQSKYFQFSVRSRKTTVDNMPSRNEAQKLTDKVMGMLKEEAGVFV</sequence>
<feature type="non-terminal residue" evidence="1">
    <location>
        <position position="1"/>
    </location>
</feature>
<protein>
    <submittedName>
        <fullName evidence="1">Uncharacterized protein</fullName>
    </submittedName>
</protein>
<proteinExistence type="predicted"/>
<keyword evidence="2" id="KW-1185">Reference proteome</keyword>